<dbReference type="SUPFAM" id="SSF46785">
    <property type="entry name" value="Winged helix' DNA-binding domain"/>
    <property type="match status" value="1"/>
</dbReference>
<dbReference type="AlphaFoldDB" id="A0A3L7APJ2"/>
<evidence type="ECO:0000313" key="3">
    <source>
        <dbReference type="Proteomes" id="UP000269438"/>
    </source>
</evidence>
<keyword evidence="3" id="KW-1185">Reference proteome</keyword>
<protein>
    <submittedName>
        <fullName evidence="2">PadR family transcriptional regulator</fullName>
    </submittedName>
</protein>
<organism evidence="2 3">
    <name type="scientific">Mycetocola lacteus</name>
    <dbReference type="NCBI Taxonomy" id="76637"/>
    <lineage>
        <taxon>Bacteria</taxon>
        <taxon>Bacillati</taxon>
        <taxon>Actinomycetota</taxon>
        <taxon>Actinomycetes</taxon>
        <taxon>Micrococcales</taxon>
        <taxon>Microbacteriaceae</taxon>
        <taxon>Mycetocola</taxon>
    </lineage>
</organism>
<evidence type="ECO:0000313" key="2">
    <source>
        <dbReference type="EMBL" id="RLP82257.1"/>
    </source>
</evidence>
<dbReference type="PANTHER" id="PTHR43252:SF7">
    <property type="entry name" value="TRANSCRIPTIONAL REGULATOR YQJI"/>
    <property type="match status" value="1"/>
</dbReference>
<dbReference type="Gene3D" id="1.10.10.10">
    <property type="entry name" value="Winged helix-like DNA-binding domain superfamily/Winged helix DNA-binding domain"/>
    <property type="match status" value="1"/>
</dbReference>
<dbReference type="InterPro" id="IPR036390">
    <property type="entry name" value="WH_DNA-bd_sf"/>
</dbReference>
<dbReference type="OrthoDB" id="8443918at2"/>
<dbReference type="InterPro" id="IPR036388">
    <property type="entry name" value="WH-like_DNA-bd_sf"/>
</dbReference>
<evidence type="ECO:0000259" key="1">
    <source>
        <dbReference type="Pfam" id="PF03551"/>
    </source>
</evidence>
<dbReference type="InterPro" id="IPR005149">
    <property type="entry name" value="Tscrpt_reg_PadR_N"/>
</dbReference>
<sequence>MAEVTLKPIEIVALGLLLERPMHPYEMYQIATQRREDTVVKVSPGSLYRAVYALEQKGYAIAAQVEREGARPERTLFEITDPGRERLFVDVAELLRTPMTERPRVLQALSEAHVLPAPRVRELLTERVAQLGLRIDKLRADIATVESLGVPEMYWINAPYQLTMYEAELAWLTAQLARFESGALPWEDCRSPEERASATAAKTRNFYPAP</sequence>
<dbReference type="PANTHER" id="PTHR43252">
    <property type="entry name" value="TRANSCRIPTIONAL REGULATOR YQJI"/>
    <property type="match status" value="1"/>
</dbReference>
<dbReference type="EMBL" id="RCUY01000009">
    <property type="protein sequence ID" value="RLP82257.1"/>
    <property type="molecule type" value="Genomic_DNA"/>
</dbReference>
<dbReference type="RefSeq" id="WP_121688794.1">
    <property type="nucleotide sequence ID" value="NZ_RCUY01000009.1"/>
</dbReference>
<feature type="domain" description="Transcription regulator PadR N-terminal" evidence="1">
    <location>
        <begin position="14"/>
        <end position="87"/>
    </location>
</feature>
<dbReference type="Proteomes" id="UP000269438">
    <property type="component" value="Unassembled WGS sequence"/>
</dbReference>
<accession>A0A3L7APJ2</accession>
<name>A0A3L7APJ2_9MICO</name>
<proteinExistence type="predicted"/>
<dbReference type="Pfam" id="PF03551">
    <property type="entry name" value="PadR"/>
    <property type="match status" value="1"/>
</dbReference>
<gene>
    <name evidence="2" type="ORF">D9V34_10705</name>
</gene>
<reference evidence="2 3" key="1">
    <citation type="submission" date="2018-10" db="EMBL/GenBank/DDBJ databases">
        <authorList>
            <person name="Li J."/>
        </authorList>
    </citation>
    <scope>NUCLEOTIDE SEQUENCE [LARGE SCALE GENOMIC DNA]</scope>
    <source>
        <strain evidence="2 3">JCM 11654</strain>
    </source>
</reference>
<comment type="caution">
    <text evidence="2">The sequence shown here is derived from an EMBL/GenBank/DDBJ whole genome shotgun (WGS) entry which is preliminary data.</text>
</comment>